<evidence type="ECO:0000256" key="2">
    <source>
        <dbReference type="SAM" id="MobiDB-lite"/>
    </source>
</evidence>
<accession>A0A3D8GMR3</accession>
<dbReference type="GO" id="GO:0005886">
    <property type="term" value="C:plasma membrane"/>
    <property type="evidence" value="ECO:0007669"/>
    <property type="project" value="TreeGrafter"/>
</dbReference>
<feature type="transmembrane region" description="Helical" evidence="3">
    <location>
        <begin position="530"/>
        <end position="553"/>
    </location>
</feature>
<feature type="transmembrane region" description="Helical" evidence="3">
    <location>
        <begin position="968"/>
        <end position="993"/>
    </location>
</feature>
<name>A0A3D8GMR3_9BACI</name>
<keyword evidence="3" id="KW-1133">Transmembrane helix</keyword>
<dbReference type="PANTHER" id="PTHR32063">
    <property type="match status" value="1"/>
</dbReference>
<dbReference type="Gene3D" id="3.30.70.1430">
    <property type="entry name" value="Multidrug efflux transporter AcrB pore domain"/>
    <property type="match status" value="2"/>
</dbReference>
<dbReference type="SUPFAM" id="SSF82866">
    <property type="entry name" value="Multidrug efflux transporter AcrB transmembrane domain"/>
    <property type="match status" value="2"/>
</dbReference>
<comment type="caution">
    <text evidence="4">The sequence shown here is derived from an EMBL/GenBank/DDBJ whole genome shotgun (WGS) entry which is preliminary data.</text>
</comment>
<dbReference type="Proteomes" id="UP000257144">
    <property type="component" value="Unassembled WGS sequence"/>
</dbReference>
<dbReference type="RefSeq" id="WP_115453162.1">
    <property type="nucleotide sequence ID" value="NZ_QNQT01000008.1"/>
</dbReference>
<evidence type="ECO:0000313" key="5">
    <source>
        <dbReference type="Proteomes" id="UP000257144"/>
    </source>
</evidence>
<dbReference type="GO" id="GO:0042910">
    <property type="term" value="F:xenobiotic transmembrane transporter activity"/>
    <property type="evidence" value="ECO:0007669"/>
    <property type="project" value="TreeGrafter"/>
</dbReference>
<feature type="coiled-coil region" evidence="1">
    <location>
        <begin position="359"/>
        <end position="386"/>
    </location>
</feature>
<keyword evidence="3" id="KW-0472">Membrane</keyword>
<dbReference type="OrthoDB" id="9757876at2"/>
<keyword evidence="5" id="KW-1185">Reference proteome</keyword>
<dbReference type="Gene3D" id="3.30.2090.10">
    <property type="entry name" value="Multidrug efflux transporter AcrB TolC docking domain, DN and DC subdomains"/>
    <property type="match status" value="3"/>
</dbReference>
<dbReference type="Gene3D" id="3.30.70.1320">
    <property type="entry name" value="Multidrug efflux transporter AcrB pore domain like"/>
    <property type="match status" value="2"/>
</dbReference>
<dbReference type="EMBL" id="QNQT01000008">
    <property type="protein sequence ID" value="RDU35784.1"/>
    <property type="molecule type" value="Genomic_DNA"/>
</dbReference>
<dbReference type="PRINTS" id="PR00702">
    <property type="entry name" value="ACRIFLAVINRP"/>
</dbReference>
<protein>
    <submittedName>
        <fullName evidence="4">AcrB/AcrD/AcrF family protein</fullName>
    </submittedName>
</protein>
<reference evidence="4 5" key="1">
    <citation type="submission" date="2018-07" db="EMBL/GenBank/DDBJ databases">
        <title>Bacillus sp. YLB-04 draft genome sequence.</title>
        <authorList>
            <person name="Yu L."/>
            <person name="Tang X."/>
        </authorList>
    </citation>
    <scope>NUCLEOTIDE SEQUENCE [LARGE SCALE GENOMIC DNA]</scope>
    <source>
        <strain evidence="4 5">YLB-04</strain>
    </source>
</reference>
<keyword evidence="3" id="KW-0812">Transmembrane</keyword>
<dbReference type="InterPro" id="IPR001036">
    <property type="entry name" value="Acrflvin-R"/>
</dbReference>
<dbReference type="Pfam" id="PF00873">
    <property type="entry name" value="ACR_tran"/>
    <property type="match status" value="2"/>
</dbReference>
<gene>
    <name evidence="4" type="ORF">DRW41_16755</name>
</gene>
<dbReference type="Gene3D" id="1.20.1640.10">
    <property type="entry name" value="Multidrug efflux transporter AcrB transmembrane domain"/>
    <property type="match status" value="3"/>
</dbReference>
<feature type="transmembrane region" description="Helical" evidence="3">
    <location>
        <begin position="500"/>
        <end position="518"/>
    </location>
</feature>
<feature type="transmembrane region" description="Helical" evidence="3">
    <location>
        <begin position="1014"/>
        <end position="1033"/>
    </location>
</feature>
<feature type="transmembrane region" description="Helical" evidence="3">
    <location>
        <begin position="428"/>
        <end position="445"/>
    </location>
</feature>
<proteinExistence type="predicted"/>
<sequence length="1079" mass="115474">MKHVIDFSLKNKFAIWLLTIMVTVAGLYSGIRMKLETLPDITIPVITVTTILPGASPEEVAEKISEPMEKRLQNLDGVKNVSSSSYQNASSLQIEYSYKKDMEEAKREADEALNGIQLPDGAGEPEITRISFNAFPIIAMSVSDESESLAGLTKAVEGELVPALEGLEGVASVQISGQNIEEGQLVFKKEQLAKYGLTEDTIRSMLKGSAISMPLGLYTLGEAQKSILVDGQITTLDDLKKVKIPVIPSAAGGAGQGAPGNPSEGQIPLNPAGAAGNSAAQQPGAGQGFGNGQNPSAANPSTSGQVQMPGSESANPSFAGLPTVELQGIADVNIVGRAESISRTNGKESIGLQIIKAPEANTVEVANEAKEELKKFEKEWKKAEFTITFDQGTPIEESVKTMLNKALFGALFAVVIILLFLRSIKSTIISVISIPLSLLIAILALKQMDITLNIMTLGAMTVAIGRVIDDSIVVIENIYRRMSLKTEKLEGKELIKSSTLEMFIPIFSSTIVTVAVFLPLGFVEGQIGELFLPFALTIVFALMASLLVAVTLVPMLAHTLFKKGAGAKHSEGKPGRLAGTYRNILEWSLNHKIVTFGLAVLLLAGSFLLVPKIGVSFIPSEEEKMAILTFNPAPGQTLEQVTDTAANANDFLLERKDVQTVQYSAGGRNPMNPGASNQAMFFVKYDNKTEDFENEKERVVKALQDRTEKGEWATQDFSGAGASNSITYYVYGETLQQLEPVVGNIESIMKDNQSLKNVETSISASYEEYALKVDQEKASKLGLTAGQVGMALMQERERPVAAVIQKDGRDITVYVQADKKEFKDINDVTNQTVASPLGMDVKISGLVSVEKGKTSDTVHRRNGKLFVSVGGELRTKDVAKVSADIQKEVDKLTKPTGVDIKTGGVTEDIKESFTQLGMAMLAAVAIVYFILVLTFGGALAPFAILFSLPFSIIGGLVALLIAKETISISAMIGALMLIGIVVTNAIVLIDRVIHKEKEGYTVREALLEAGVTRLRPILMTAIATIGALIPLALGVEGSGVISRGLGVTVIGGLTSSTLLTLVIVPIVYEALKRPRKKKA</sequence>
<dbReference type="PANTHER" id="PTHR32063:SF0">
    <property type="entry name" value="SWARMING MOTILITY PROTEIN SWRC"/>
    <property type="match status" value="1"/>
</dbReference>
<keyword evidence="1" id="KW-0175">Coiled coil</keyword>
<feature type="compositionally biased region" description="Low complexity" evidence="2">
    <location>
        <begin position="268"/>
        <end position="284"/>
    </location>
</feature>
<dbReference type="SUPFAM" id="SSF82693">
    <property type="entry name" value="Multidrug efflux transporter AcrB pore domain, PN1, PN2, PC1 and PC2 subdomains"/>
    <property type="match status" value="2"/>
</dbReference>
<feature type="transmembrane region" description="Helical" evidence="3">
    <location>
        <begin position="1045"/>
        <end position="1068"/>
    </location>
</feature>
<dbReference type="SUPFAM" id="SSF82714">
    <property type="entry name" value="Multidrug efflux transporter AcrB TolC docking domain, DN and DC subdomains"/>
    <property type="match status" value="2"/>
</dbReference>
<organism evidence="4 5">
    <name type="scientific">Neobacillus piezotolerans</name>
    <dbReference type="NCBI Taxonomy" id="2259171"/>
    <lineage>
        <taxon>Bacteria</taxon>
        <taxon>Bacillati</taxon>
        <taxon>Bacillota</taxon>
        <taxon>Bacilli</taxon>
        <taxon>Bacillales</taxon>
        <taxon>Bacillaceae</taxon>
        <taxon>Neobacillus</taxon>
    </lineage>
</organism>
<feature type="transmembrane region" description="Helical" evidence="3">
    <location>
        <begin position="593"/>
        <end position="610"/>
    </location>
</feature>
<dbReference type="Gene3D" id="3.30.70.1440">
    <property type="entry name" value="Multidrug efflux transporter AcrB pore domain"/>
    <property type="match status" value="1"/>
</dbReference>
<feature type="region of interest" description="Disordered" evidence="2">
    <location>
        <begin position="251"/>
        <end position="319"/>
    </location>
</feature>
<feature type="transmembrane region" description="Helical" evidence="3">
    <location>
        <begin position="916"/>
        <end position="935"/>
    </location>
</feature>
<evidence type="ECO:0000313" key="4">
    <source>
        <dbReference type="EMBL" id="RDU35784.1"/>
    </source>
</evidence>
<feature type="transmembrane region" description="Helical" evidence="3">
    <location>
        <begin position="12"/>
        <end position="31"/>
    </location>
</feature>
<evidence type="ECO:0000256" key="1">
    <source>
        <dbReference type="SAM" id="Coils"/>
    </source>
</evidence>
<dbReference type="InterPro" id="IPR027463">
    <property type="entry name" value="AcrB_DN_DC_subdom"/>
</dbReference>
<feature type="transmembrane region" description="Helical" evidence="3">
    <location>
        <begin position="402"/>
        <end position="421"/>
    </location>
</feature>
<dbReference type="AlphaFoldDB" id="A0A3D8GMR3"/>
<evidence type="ECO:0000256" key="3">
    <source>
        <dbReference type="SAM" id="Phobius"/>
    </source>
</evidence>
<feature type="compositionally biased region" description="Polar residues" evidence="2">
    <location>
        <begin position="296"/>
        <end position="316"/>
    </location>
</feature>